<evidence type="ECO:0000256" key="4">
    <source>
        <dbReference type="ARBA" id="ARBA00022741"/>
    </source>
</evidence>
<name>A0A1H1A4J4_9ACTN</name>
<keyword evidence="11" id="KW-0723">Serine/threonine-protein kinase</keyword>
<feature type="repeat" description="WD" evidence="7">
    <location>
        <begin position="569"/>
        <end position="603"/>
    </location>
</feature>
<dbReference type="Pfam" id="PF00069">
    <property type="entry name" value="Pkinase"/>
    <property type="match status" value="1"/>
</dbReference>
<feature type="transmembrane region" description="Helical" evidence="9">
    <location>
        <begin position="337"/>
        <end position="359"/>
    </location>
</feature>
<evidence type="ECO:0000259" key="10">
    <source>
        <dbReference type="PROSITE" id="PS50011"/>
    </source>
</evidence>
<evidence type="ECO:0000313" key="12">
    <source>
        <dbReference type="Proteomes" id="UP000217103"/>
    </source>
</evidence>
<dbReference type="PROSITE" id="PS50011">
    <property type="entry name" value="PROTEIN_KINASE_DOM"/>
    <property type="match status" value="1"/>
</dbReference>
<dbReference type="GO" id="GO:0004674">
    <property type="term" value="F:protein serine/threonine kinase activity"/>
    <property type="evidence" value="ECO:0007669"/>
    <property type="project" value="UniProtKB-KW"/>
</dbReference>
<keyword evidence="6" id="KW-0067">ATP-binding</keyword>
<dbReference type="CDD" id="cd14014">
    <property type="entry name" value="STKc_PknB_like"/>
    <property type="match status" value="1"/>
</dbReference>
<feature type="region of interest" description="Disordered" evidence="8">
    <location>
        <begin position="363"/>
        <end position="436"/>
    </location>
</feature>
<dbReference type="CDD" id="cd00200">
    <property type="entry name" value="WD40"/>
    <property type="match status" value="1"/>
</dbReference>
<dbReference type="PANTHER" id="PTHR43289">
    <property type="entry name" value="MITOGEN-ACTIVATED PROTEIN KINASE KINASE KINASE 20-RELATED"/>
    <property type="match status" value="1"/>
</dbReference>
<feature type="compositionally biased region" description="Low complexity" evidence="8">
    <location>
        <begin position="396"/>
        <end position="416"/>
    </location>
</feature>
<dbReference type="PROSITE" id="PS50294">
    <property type="entry name" value="WD_REPEATS_REGION"/>
    <property type="match status" value="3"/>
</dbReference>
<feature type="compositionally biased region" description="Pro residues" evidence="8">
    <location>
        <begin position="302"/>
        <end position="315"/>
    </location>
</feature>
<evidence type="ECO:0000256" key="8">
    <source>
        <dbReference type="SAM" id="MobiDB-lite"/>
    </source>
</evidence>
<dbReference type="Gene3D" id="1.10.510.10">
    <property type="entry name" value="Transferase(Phosphotransferase) domain 1"/>
    <property type="match status" value="1"/>
</dbReference>
<dbReference type="RefSeq" id="WP_093257119.1">
    <property type="nucleotide sequence ID" value="NZ_FNKK01000002.1"/>
</dbReference>
<feature type="repeat" description="WD" evidence="7">
    <location>
        <begin position="705"/>
        <end position="741"/>
    </location>
</feature>
<feature type="domain" description="Protein kinase" evidence="10">
    <location>
        <begin position="17"/>
        <end position="269"/>
    </location>
</feature>
<dbReference type="InterPro" id="IPR019775">
    <property type="entry name" value="WD40_repeat_CS"/>
</dbReference>
<evidence type="ECO:0000256" key="5">
    <source>
        <dbReference type="ARBA" id="ARBA00022777"/>
    </source>
</evidence>
<keyword evidence="1 7" id="KW-0853">WD repeat</keyword>
<evidence type="ECO:0000256" key="7">
    <source>
        <dbReference type="PROSITE-ProRule" id="PRU00221"/>
    </source>
</evidence>
<evidence type="ECO:0000256" key="9">
    <source>
        <dbReference type="SAM" id="Phobius"/>
    </source>
</evidence>
<dbReference type="PROSITE" id="PS00108">
    <property type="entry name" value="PROTEIN_KINASE_ST"/>
    <property type="match status" value="1"/>
</dbReference>
<evidence type="ECO:0000256" key="2">
    <source>
        <dbReference type="ARBA" id="ARBA00022679"/>
    </source>
</evidence>
<dbReference type="SUPFAM" id="SSF56112">
    <property type="entry name" value="Protein kinase-like (PK-like)"/>
    <property type="match status" value="1"/>
</dbReference>
<reference evidence="11 12" key="1">
    <citation type="submission" date="2016-10" db="EMBL/GenBank/DDBJ databases">
        <authorList>
            <person name="de Groot N.N."/>
        </authorList>
    </citation>
    <scope>NUCLEOTIDE SEQUENCE [LARGE SCALE GENOMIC DNA]</scope>
    <source>
        <strain evidence="11 12">DSM 43794</strain>
    </source>
</reference>
<protein>
    <submittedName>
        <fullName evidence="11">Serine/threonine protein kinase</fullName>
    </submittedName>
</protein>
<dbReference type="InterPro" id="IPR001680">
    <property type="entry name" value="WD40_rpt"/>
</dbReference>
<dbReference type="Proteomes" id="UP000217103">
    <property type="component" value="Unassembled WGS sequence"/>
</dbReference>
<dbReference type="InterPro" id="IPR015943">
    <property type="entry name" value="WD40/YVTN_repeat-like_dom_sf"/>
</dbReference>
<gene>
    <name evidence="11" type="ORF">SAMN04489764_0315</name>
</gene>
<dbReference type="InterPro" id="IPR020472">
    <property type="entry name" value="WD40_PAC1"/>
</dbReference>
<dbReference type="STRING" id="35622.SAMN04489764_0315"/>
<dbReference type="InterPro" id="IPR011009">
    <property type="entry name" value="Kinase-like_dom_sf"/>
</dbReference>
<evidence type="ECO:0000313" key="11">
    <source>
        <dbReference type="EMBL" id="SDQ34577.1"/>
    </source>
</evidence>
<dbReference type="PRINTS" id="PR00320">
    <property type="entry name" value="GPROTEINBRPT"/>
</dbReference>
<dbReference type="PROSITE" id="PS00678">
    <property type="entry name" value="WD_REPEATS_1"/>
    <property type="match status" value="2"/>
</dbReference>
<dbReference type="PROSITE" id="PS50082">
    <property type="entry name" value="WD_REPEATS_2"/>
    <property type="match status" value="4"/>
</dbReference>
<keyword evidence="5 11" id="KW-0418">Kinase</keyword>
<dbReference type="InterPro" id="IPR008271">
    <property type="entry name" value="Ser/Thr_kinase_AS"/>
</dbReference>
<evidence type="ECO:0000256" key="3">
    <source>
        <dbReference type="ARBA" id="ARBA00022737"/>
    </source>
</evidence>
<accession>A0A1H1A4J4</accession>
<proteinExistence type="predicted"/>
<keyword evidence="12" id="KW-1185">Reference proteome</keyword>
<dbReference type="Pfam" id="PF00400">
    <property type="entry name" value="WD40"/>
    <property type="match status" value="4"/>
</dbReference>
<dbReference type="AlphaFoldDB" id="A0A1H1A4J4"/>
<dbReference type="OrthoDB" id="951193at2"/>
<dbReference type="EMBL" id="FNKK01000002">
    <property type="protein sequence ID" value="SDQ34577.1"/>
    <property type="molecule type" value="Genomic_DNA"/>
</dbReference>
<dbReference type="InterPro" id="IPR000719">
    <property type="entry name" value="Prot_kinase_dom"/>
</dbReference>
<evidence type="ECO:0000256" key="1">
    <source>
        <dbReference type="ARBA" id="ARBA00022574"/>
    </source>
</evidence>
<feature type="region of interest" description="Disordered" evidence="8">
    <location>
        <begin position="274"/>
        <end position="331"/>
    </location>
</feature>
<keyword evidence="9" id="KW-1133">Transmembrane helix</keyword>
<keyword evidence="2" id="KW-0808">Transferase</keyword>
<feature type="repeat" description="WD" evidence="7">
    <location>
        <begin position="481"/>
        <end position="524"/>
    </location>
</feature>
<feature type="compositionally biased region" description="Low complexity" evidence="8">
    <location>
        <begin position="367"/>
        <end position="385"/>
    </location>
</feature>
<keyword evidence="3" id="KW-0677">Repeat</keyword>
<dbReference type="Gene3D" id="2.130.10.10">
    <property type="entry name" value="YVTN repeat-like/Quinoprotein amine dehydrogenase"/>
    <property type="match status" value="2"/>
</dbReference>
<organism evidence="11 12">
    <name type="scientific">Thermostaphylospora chromogena</name>
    <dbReference type="NCBI Taxonomy" id="35622"/>
    <lineage>
        <taxon>Bacteria</taxon>
        <taxon>Bacillati</taxon>
        <taxon>Actinomycetota</taxon>
        <taxon>Actinomycetes</taxon>
        <taxon>Streptosporangiales</taxon>
        <taxon>Thermomonosporaceae</taxon>
        <taxon>Thermostaphylospora</taxon>
    </lineage>
</organism>
<feature type="repeat" description="WD" evidence="7">
    <location>
        <begin position="437"/>
        <end position="480"/>
    </location>
</feature>
<dbReference type="GO" id="GO:0005524">
    <property type="term" value="F:ATP binding"/>
    <property type="evidence" value="ECO:0007669"/>
    <property type="project" value="UniProtKB-KW"/>
</dbReference>
<dbReference type="PANTHER" id="PTHR43289:SF34">
    <property type="entry name" value="SERINE_THREONINE-PROTEIN KINASE YBDM-RELATED"/>
    <property type="match status" value="1"/>
</dbReference>
<keyword evidence="9" id="KW-0472">Membrane</keyword>
<sequence length="741" mass="76500">MATTPLRPGDPERIGPYRLTSRLGQGGQGVVFLGVRQEAGEDAERVAVKVLHAVHAADPAARRRFLREIETARQVAEFCTARVLDVGETGDTLYVVSEYIEGPSLQKSVRAEGPRRGTALHRIAVGTATALAAIHQAGVVHRDFKPGNVLLGPDGPRVIDFGISRALDASTTMSSGAIGTPAYMSPEQVRGERVGPAGDVFAWAGTMVFAATGRPPFGGDGIPAVLHRVLSGEPDLSGVPENLRPILTACFAKDPSARPTASELLMRLIARPSSDRAAGVSADPPEREDASPPARPGTLLPPGGPSAAVPPPPEAGPAGSGPGATPPKRGRARRRGVIVAFSAVTAALVALTVLAPSWLSERDTPRADTTATSAATGPTADASSGDPTSVDGGGSSAAPSPTPAASTVSPTPVASTGPPPSTGDIGADTGKAWGRPLSGHTDDVYAVAAAEVDGRRVIVSGAGDRTVRLWDLESRRPLARLTGHTDWVRDVAVARVEGKTVAVSVGHDRTLRMWDLAEREALGEPVRFSQKLYSVAVAALDDRTVAIVGGAGRLWLYDLAAGERIGRPIAAHSAVIFDIAVAETAQGTRVFTASGDGTVRMWDPGAGPDQEGVLVSRSPSHINAVTTAELDGRLVVVSGGGDQVITVGDPVTGEEVRALIGGHGAWIYCLAAVRVGEGIALVSGGNSATARVNDLATGELVGRPFTDHEHNVNDVVIVEHDGRLAAVTAGGDDNLRVWRIT</sequence>
<evidence type="ECO:0000256" key="6">
    <source>
        <dbReference type="ARBA" id="ARBA00022840"/>
    </source>
</evidence>
<dbReference type="Gene3D" id="3.30.200.20">
    <property type="entry name" value="Phosphorylase Kinase, domain 1"/>
    <property type="match status" value="1"/>
</dbReference>
<dbReference type="InterPro" id="IPR036322">
    <property type="entry name" value="WD40_repeat_dom_sf"/>
</dbReference>
<dbReference type="SUPFAM" id="SSF50978">
    <property type="entry name" value="WD40 repeat-like"/>
    <property type="match status" value="1"/>
</dbReference>
<keyword evidence="4" id="KW-0547">Nucleotide-binding</keyword>
<dbReference type="SMART" id="SM00320">
    <property type="entry name" value="WD40"/>
    <property type="match status" value="6"/>
</dbReference>
<keyword evidence="9" id="KW-0812">Transmembrane</keyword>